<dbReference type="EMBL" id="AVBC01000011">
    <property type="protein sequence ID" value="ERL53135.1"/>
    <property type="molecule type" value="Genomic_DNA"/>
</dbReference>
<reference evidence="1 2" key="1">
    <citation type="submission" date="2013-08" db="EMBL/GenBank/DDBJ databases">
        <title>draft genome of Halomonas huanghegensis, strain BJGMM-B45T.</title>
        <authorList>
            <person name="Miao C."/>
            <person name="Wan Y."/>
            <person name="Jin W."/>
        </authorList>
    </citation>
    <scope>NUCLEOTIDE SEQUENCE [LARGE SCALE GENOMIC DNA]</scope>
    <source>
        <strain evidence="1 2">BJGMM-B45</strain>
    </source>
</reference>
<accession>W1NDA0</accession>
<dbReference type="AlphaFoldDB" id="W1NDA0"/>
<evidence type="ECO:0000313" key="2">
    <source>
        <dbReference type="Proteomes" id="UP000019113"/>
    </source>
</evidence>
<name>W1NDA0_9GAMM</name>
<organism evidence="1 2">
    <name type="scientific">Halomonas huangheensis</name>
    <dbReference type="NCBI Taxonomy" id="1178482"/>
    <lineage>
        <taxon>Bacteria</taxon>
        <taxon>Pseudomonadati</taxon>
        <taxon>Pseudomonadota</taxon>
        <taxon>Gammaproteobacteria</taxon>
        <taxon>Oceanospirillales</taxon>
        <taxon>Halomonadaceae</taxon>
        <taxon>Halomonas</taxon>
    </lineage>
</organism>
<evidence type="ECO:0000313" key="1">
    <source>
        <dbReference type="EMBL" id="ERL53135.1"/>
    </source>
</evidence>
<comment type="caution">
    <text evidence="1">The sequence shown here is derived from an EMBL/GenBank/DDBJ whole genome shotgun (WGS) entry which is preliminary data.</text>
</comment>
<proteinExistence type="predicted"/>
<dbReference type="Proteomes" id="UP000019113">
    <property type="component" value="Unassembled WGS sequence"/>
</dbReference>
<keyword evidence="2" id="KW-1185">Reference proteome</keyword>
<gene>
    <name evidence="1" type="ORF">BJB45_17825</name>
</gene>
<protein>
    <submittedName>
        <fullName evidence="1">Uncharacterized protein</fullName>
    </submittedName>
</protein>
<sequence>MMVFLKGSLREMTAKGTTDQRGLAGLDAQHMRLALAAGGAQ</sequence>
<dbReference type="PATRIC" id="fig|1178482.3.peg.168"/>